<gene>
    <name evidence="1" type="ORF">SLEP1_g14722</name>
</gene>
<dbReference type="Proteomes" id="UP001054252">
    <property type="component" value="Unassembled WGS sequence"/>
</dbReference>
<accession>A0AAV5ITW4</accession>
<organism evidence="1 2">
    <name type="scientific">Rubroshorea leprosula</name>
    <dbReference type="NCBI Taxonomy" id="152421"/>
    <lineage>
        <taxon>Eukaryota</taxon>
        <taxon>Viridiplantae</taxon>
        <taxon>Streptophyta</taxon>
        <taxon>Embryophyta</taxon>
        <taxon>Tracheophyta</taxon>
        <taxon>Spermatophyta</taxon>
        <taxon>Magnoliopsida</taxon>
        <taxon>eudicotyledons</taxon>
        <taxon>Gunneridae</taxon>
        <taxon>Pentapetalae</taxon>
        <taxon>rosids</taxon>
        <taxon>malvids</taxon>
        <taxon>Malvales</taxon>
        <taxon>Dipterocarpaceae</taxon>
        <taxon>Rubroshorea</taxon>
    </lineage>
</organism>
<comment type="caution">
    <text evidence="1">The sequence shown here is derived from an EMBL/GenBank/DDBJ whole genome shotgun (WGS) entry which is preliminary data.</text>
</comment>
<protein>
    <submittedName>
        <fullName evidence="1">Uncharacterized protein</fullName>
    </submittedName>
</protein>
<evidence type="ECO:0000313" key="2">
    <source>
        <dbReference type="Proteomes" id="UP001054252"/>
    </source>
</evidence>
<proteinExistence type="predicted"/>
<evidence type="ECO:0000313" key="1">
    <source>
        <dbReference type="EMBL" id="GKV02265.1"/>
    </source>
</evidence>
<dbReference type="EMBL" id="BPVZ01000018">
    <property type="protein sequence ID" value="GKV02265.1"/>
    <property type="molecule type" value="Genomic_DNA"/>
</dbReference>
<dbReference type="AlphaFoldDB" id="A0AAV5ITW4"/>
<reference evidence="1 2" key="1">
    <citation type="journal article" date="2021" name="Commun. Biol.">
        <title>The genome of Shorea leprosula (Dipterocarpaceae) highlights the ecological relevance of drought in aseasonal tropical rainforests.</title>
        <authorList>
            <person name="Ng K.K.S."/>
            <person name="Kobayashi M.J."/>
            <person name="Fawcett J.A."/>
            <person name="Hatakeyama M."/>
            <person name="Paape T."/>
            <person name="Ng C.H."/>
            <person name="Ang C.C."/>
            <person name="Tnah L.H."/>
            <person name="Lee C.T."/>
            <person name="Nishiyama T."/>
            <person name="Sese J."/>
            <person name="O'Brien M.J."/>
            <person name="Copetti D."/>
            <person name="Mohd Noor M.I."/>
            <person name="Ong R.C."/>
            <person name="Putra M."/>
            <person name="Sireger I.Z."/>
            <person name="Indrioko S."/>
            <person name="Kosugi Y."/>
            <person name="Izuno A."/>
            <person name="Isagi Y."/>
            <person name="Lee S.L."/>
            <person name="Shimizu K.K."/>
        </authorList>
    </citation>
    <scope>NUCLEOTIDE SEQUENCE [LARGE SCALE GENOMIC DNA]</scope>
    <source>
        <strain evidence="1">214</strain>
    </source>
</reference>
<sequence>MPSSLLCVFQAGASYKALLVVPLPIPPVTSMLIVATSGIGYVLGSGNAIDFAGLCWTCVGTMMVLTP</sequence>
<name>A0AAV5ITW4_9ROSI</name>
<keyword evidence="2" id="KW-1185">Reference proteome</keyword>